<comment type="caution">
    <text evidence="1">The sequence shown here is derived from an EMBL/GenBank/DDBJ whole genome shotgun (WGS) entry which is preliminary data.</text>
</comment>
<dbReference type="EMBL" id="JAWDIP010000004">
    <property type="protein sequence ID" value="MDY0396885.1"/>
    <property type="molecule type" value="Genomic_DNA"/>
</dbReference>
<dbReference type="PANTHER" id="PTHR39179">
    <property type="entry name" value="SPORE COAT PROTEIN I"/>
    <property type="match status" value="1"/>
</dbReference>
<reference evidence="1 2" key="1">
    <citation type="submission" date="2023-10" db="EMBL/GenBank/DDBJ databases">
        <title>Virgibacillus halophilus 5B73C genome.</title>
        <authorList>
            <person name="Miliotis G."/>
            <person name="Sengupta P."/>
            <person name="Hameed A."/>
            <person name="Chuvochina M."/>
            <person name="Mcdonagh F."/>
            <person name="Simpson A.C."/>
            <person name="Singh N.K."/>
            <person name="Rekha P.D."/>
            <person name="Raman K."/>
            <person name="Hugenholtz P."/>
            <person name="Venkateswaran K."/>
        </authorList>
    </citation>
    <scope>NUCLEOTIDE SEQUENCE [LARGE SCALE GENOMIC DNA]</scope>
    <source>
        <strain evidence="1 2">5B73C</strain>
    </source>
</reference>
<dbReference type="InterPro" id="IPR047175">
    <property type="entry name" value="CotS-like"/>
</dbReference>
<gene>
    <name evidence="1" type="ORF">RWE15_24535</name>
</gene>
<dbReference type="InterPro" id="IPR011009">
    <property type="entry name" value="Kinase-like_dom_sf"/>
</dbReference>
<dbReference type="PANTHER" id="PTHR39179:SF3">
    <property type="entry name" value="COTS-RELATED PROTEIN"/>
    <property type="match status" value="1"/>
</dbReference>
<evidence type="ECO:0000313" key="2">
    <source>
        <dbReference type="Proteomes" id="UP001281447"/>
    </source>
</evidence>
<organism evidence="1 2">
    <name type="scientific">Tigheibacillus halophilus</name>
    <dbReference type="NCBI Taxonomy" id="361280"/>
    <lineage>
        <taxon>Bacteria</taxon>
        <taxon>Bacillati</taxon>
        <taxon>Bacillota</taxon>
        <taxon>Bacilli</taxon>
        <taxon>Bacillales</taxon>
        <taxon>Bacillaceae</taxon>
        <taxon>Tigheibacillus</taxon>
    </lineage>
</organism>
<dbReference type="Gene3D" id="3.90.1200.10">
    <property type="match status" value="1"/>
</dbReference>
<sequence>MNTNTKRALAGYNLVYNHVEPIGNRLYKISTDAGDFALKKSRLTPATVQIWEQVFRQAYHTGIHTVLPVYLNKDGQLFTLVQDDIYYVQPWLEMNENVHDTRRVLEELAQMHVKTEQKVQLKTEKMKNSLQKYLKFCRKCKEKMEAYITVFENQRYMSPFELLACTQYHQVRASMEVNDSILEDLLEHLDETINWQSSLSHGKLLPEHIYCGKYVYFLNWESASFDSPVADLSVYFGEVSQHYHPDPHSFLEGFAAYMERNELDIVQCQMLLIHLLNPNDYFQLIRSYVDKTSCLSMTSKVQELQHLARPLLFGTALKHFMDEQHAVADSADDSSNPPQLEGNE</sequence>
<accession>A0ABU5CC97</accession>
<keyword evidence="2" id="KW-1185">Reference proteome</keyword>
<evidence type="ECO:0000313" key="1">
    <source>
        <dbReference type="EMBL" id="MDY0396885.1"/>
    </source>
</evidence>
<proteinExistence type="predicted"/>
<name>A0ABU5CC97_9BACI</name>
<dbReference type="Gene3D" id="3.30.200.20">
    <property type="entry name" value="Phosphorylase Kinase, domain 1"/>
    <property type="match status" value="1"/>
</dbReference>
<protein>
    <submittedName>
        <fullName evidence="1">Phosphotransferase</fullName>
    </submittedName>
</protein>
<dbReference type="SUPFAM" id="SSF56112">
    <property type="entry name" value="Protein kinase-like (PK-like)"/>
    <property type="match status" value="1"/>
</dbReference>
<dbReference type="Proteomes" id="UP001281447">
    <property type="component" value="Unassembled WGS sequence"/>
</dbReference>
<dbReference type="RefSeq" id="WP_390357021.1">
    <property type="nucleotide sequence ID" value="NZ_JBHUIZ010000014.1"/>
</dbReference>